<evidence type="ECO:0000256" key="2">
    <source>
        <dbReference type="RuleBase" id="RU368010"/>
    </source>
</evidence>
<evidence type="ECO:0000256" key="3">
    <source>
        <dbReference type="SAM" id="MobiDB-lite"/>
    </source>
</evidence>
<keyword evidence="2" id="KW-0333">Golgi apparatus</keyword>
<dbReference type="GO" id="GO:0005829">
    <property type="term" value="C:cytosol"/>
    <property type="evidence" value="ECO:0007669"/>
    <property type="project" value="GOC"/>
</dbReference>
<dbReference type="GO" id="GO:0048193">
    <property type="term" value="P:Golgi vesicle transport"/>
    <property type="evidence" value="ECO:0007669"/>
    <property type="project" value="TreeGrafter"/>
</dbReference>
<proteinExistence type="inferred from homology"/>
<comment type="similarity">
    <text evidence="1 2">Belongs to the VPS51 family.</text>
</comment>
<dbReference type="PANTHER" id="PTHR15954">
    <property type="entry name" value="VACUOLAR PROTEIN SORTING-ASSOCIATED PROTEIN 51 HOMOLOG"/>
    <property type="match status" value="1"/>
</dbReference>
<protein>
    <recommendedName>
        <fullName evidence="2">Vacuolar protein sorting-associated protein 51 homolog</fullName>
    </recommendedName>
</protein>
<gene>
    <name evidence="4" type="primary">VPS51_1</name>
    <name evidence="4" type="ORF">BGZ65_005182</name>
</gene>
<organism evidence="4 5">
    <name type="scientific">Modicella reniformis</name>
    <dbReference type="NCBI Taxonomy" id="1440133"/>
    <lineage>
        <taxon>Eukaryota</taxon>
        <taxon>Fungi</taxon>
        <taxon>Fungi incertae sedis</taxon>
        <taxon>Mucoromycota</taxon>
        <taxon>Mortierellomycotina</taxon>
        <taxon>Mortierellomycetes</taxon>
        <taxon>Mortierellales</taxon>
        <taxon>Mortierellaceae</taxon>
        <taxon>Modicella</taxon>
    </lineage>
</organism>
<dbReference type="AlphaFoldDB" id="A0A9P6M8N3"/>
<evidence type="ECO:0000313" key="5">
    <source>
        <dbReference type="Proteomes" id="UP000749646"/>
    </source>
</evidence>
<keyword evidence="2" id="KW-0445">Lipid transport</keyword>
<keyword evidence="2" id="KW-0813">Transport</keyword>
<dbReference type="EMBL" id="JAAAHW010003857">
    <property type="protein sequence ID" value="KAF9980370.1"/>
    <property type="molecule type" value="Genomic_DNA"/>
</dbReference>
<dbReference type="GO" id="GO:0016020">
    <property type="term" value="C:membrane"/>
    <property type="evidence" value="ECO:0007669"/>
    <property type="project" value="TreeGrafter"/>
</dbReference>
<feature type="region of interest" description="Disordered" evidence="3">
    <location>
        <begin position="312"/>
        <end position="344"/>
    </location>
</feature>
<dbReference type="OrthoDB" id="203678at2759"/>
<evidence type="ECO:0000256" key="1">
    <source>
        <dbReference type="ARBA" id="ARBA00006080"/>
    </source>
</evidence>
<comment type="function">
    <text evidence="2">Acts as component of the GARP complex that is involved in retrograde transport from early and late endosomes to the trans-Golgi network (TGN).</text>
</comment>
<reference evidence="4" key="1">
    <citation type="journal article" date="2020" name="Fungal Divers.">
        <title>Resolving the Mortierellaceae phylogeny through synthesis of multi-gene phylogenetics and phylogenomics.</title>
        <authorList>
            <person name="Vandepol N."/>
            <person name="Liber J."/>
            <person name="Desiro A."/>
            <person name="Na H."/>
            <person name="Kennedy M."/>
            <person name="Barry K."/>
            <person name="Grigoriev I.V."/>
            <person name="Miller A.N."/>
            <person name="O'Donnell K."/>
            <person name="Stajich J.E."/>
            <person name="Bonito G."/>
        </authorList>
    </citation>
    <scope>NUCLEOTIDE SEQUENCE</scope>
    <source>
        <strain evidence="4">MES-2147</strain>
    </source>
</reference>
<feature type="compositionally biased region" description="Gly residues" evidence="3">
    <location>
        <begin position="48"/>
        <end position="58"/>
    </location>
</feature>
<dbReference type="GO" id="GO:0000938">
    <property type="term" value="C:GARP complex"/>
    <property type="evidence" value="ECO:0007669"/>
    <property type="project" value="UniProtKB-UniRule"/>
</dbReference>
<feature type="region of interest" description="Disordered" evidence="3">
    <location>
        <begin position="40"/>
        <end position="86"/>
    </location>
</feature>
<dbReference type="Proteomes" id="UP000749646">
    <property type="component" value="Unassembled WGS sequence"/>
</dbReference>
<comment type="caution">
    <text evidence="4">The sequence shown here is derived from an EMBL/GenBank/DDBJ whole genome shotgun (WGS) entry which is preliminary data.</text>
</comment>
<evidence type="ECO:0000313" key="4">
    <source>
        <dbReference type="EMBL" id="KAF9980370.1"/>
    </source>
</evidence>
<dbReference type="PANTHER" id="PTHR15954:SF4">
    <property type="entry name" value="VACUOLAR PROTEIN SORTING-ASSOCIATED PROTEIN 51 HOMOLOG"/>
    <property type="match status" value="1"/>
</dbReference>
<feature type="region of interest" description="Disordered" evidence="3">
    <location>
        <begin position="217"/>
        <end position="237"/>
    </location>
</feature>
<sequence length="690" mass="76694">MLAPTDKVSYLNAHYLRQVEGFVVSFRNYYLVIPGAGSGTVQTPSGNSGSGSTGGGGTSDAVSGAGGMVASTPSEDSITPAEQRPPAWVGKDSRVYANLTKEQQEEAAAEVKEAVSEMVGKYLDTVNSFLDYPNDIFSVRPAIHVHVLQSLYLATLSCNGLCQLIGFDSLAMGLIQNWEMHLIRRVLNTVKENFMSRIVKQDGELVKKTKEEEKKAAAAAASNTVPEQEEEEEETSGGLISILKETTVWLHEEAFKKDTIPFLEKCIMTSDETAQFLETTEGRKLFLKNFQEGFKIFWDEVLKEMQHKSSSFSSLSSTSTSTSSSTSTMMMTTTSNSRTTTTSSSTTTSLIMSQLCFQLSNTVVEQIYKTLSKTLFRPGKKNIHHRTDSLLIESYEPPQSQPSSSSSPSSSTSVIPQLQWDCKTVIQACQETGHLLLDGYIARTGNDLSWIIMDLVPSSSFVATTTTATTKDGHYMTMASPPEGVSQTWEDTYKKLNEIERWVILVYGDDGDRLGHRDLSSESIRREPLFKPTTTSGPGPGQKYGHSRGHDGGSRISSFGSNTMNNSRFFETQQRNLLLSNIDKLFSDRVDIFIRCQDLNRTGIMFGIIKILLKAWTEFVRQKTFGRGGFQQVQVDAEFAKVWLWRFATADERWMHSLLEETQQTAFRRCIDPAPLDPPSIETIIHSSER</sequence>
<comment type="subunit">
    <text evidence="2">Component of the Golgi-associated retrograde protein (GARP) complex.</text>
</comment>
<keyword evidence="2" id="KW-0653">Protein transport</keyword>
<name>A0A9P6M8N3_9FUNG</name>
<dbReference type="GO" id="GO:0032456">
    <property type="term" value="P:endocytic recycling"/>
    <property type="evidence" value="ECO:0007669"/>
    <property type="project" value="TreeGrafter"/>
</dbReference>
<dbReference type="GO" id="GO:0007030">
    <property type="term" value="P:Golgi organization"/>
    <property type="evidence" value="ECO:0007669"/>
    <property type="project" value="UniProtKB-UniRule"/>
</dbReference>
<keyword evidence="5" id="KW-1185">Reference proteome</keyword>
<dbReference type="InterPro" id="IPR014812">
    <property type="entry name" value="Vps51"/>
</dbReference>
<feature type="region of interest" description="Disordered" evidence="3">
    <location>
        <begin position="525"/>
        <end position="558"/>
    </location>
</feature>
<dbReference type="GO" id="GO:1990745">
    <property type="term" value="C:EARP complex"/>
    <property type="evidence" value="ECO:0007669"/>
    <property type="project" value="TreeGrafter"/>
</dbReference>
<accession>A0A9P6M8N3</accession>
<dbReference type="GO" id="GO:0042147">
    <property type="term" value="P:retrograde transport, endosome to Golgi"/>
    <property type="evidence" value="ECO:0007669"/>
    <property type="project" value="UniProtKB-UniRule"/>
</dbReference>
<dbReference type="GO" id="GO:0006869">
    <property type="term" value="P:lipid transport"/>
    <property type="evidence" value="ECO:0007669"/>
    <property type="project" value="UniProtKB-UniRule"/>
</dbReference>
<dbReference type="GO" id="GO:0015031">
    <property type="term" value="P:protein transport"/>
    <property type="evidence" value="ECO:0007669"/>
    <property type="project" value="UniProtKB-UniRule"/>
</dbReference>
<comment type="subcellular location">
    <subcellularLocation>
        <location evidence="2">Golgi apparatus</location>
        <location evidence="2">trans-Golgi network</location>
    </subcellularLocation>
</comment>